<dbReference type="GO" id="GO:0005524">
    <property type="term" value="F:ATP binding"/>
    <property type="evidence" value="ECO:0007669"/>
    <property type="project" value="UniProtKB-KW"/>
</dbReference>
<dbReference type="InterPro" id="IPR027417">
    <property type="entry name" value="P-loop_NTPase"/>
</dbReference>
<dbReference type="PANTHER" id="PTHR43117">
    <property type="entry name" value="OSMOPROTECTANT IMPORT ATP-BINDING PROTEIN OSMV"/>
    <property type="match status" value="1"/>
</dbReference>
<dbReference type="InterPro" id="IPR017871">
    <property type="entry name" value="ABC_transporter-like_CS"/>
</dbReference>
<dbReference type="OrthoDB" id="7838608at2"/>
<dbReference type="InterPro" id="IPR003593">
    <property type="entry name" value="AAA+_ATPase"/>
</dbReference>
<dbReference type="SUPFAM" id="SSF52540">
    <property type="entry name" value="P-loop containing nucleoside triphosphate hydrolases"/>
    <property type="match status" value="1"/>
</dbReference>
<dbReference type="GO" id="GO:0015418">
    <property type="term" value="F:ABC-type quaternary ammonium compound transporting activity"/>
    <property type="evidence" value="ECO:0007669"/>
    <property type="project" value="UniProtKB-EC"/>
</dbReference>
<comment type="similarity">
    <text evidence="1">Belongs to the ABC transporter superfamily.</text>
</comment>
<dbReference type="Gene3D" id="3.40.50.300">
    <property type="entry name" value="P-loop containing nucleotide triphosphate hydrolases"/>
    <property type="match status" value="1"/>
</dbReference>
<comment type="caution">
    <text evidence="7">The sequence shown here is derived from an EMBL/GenBank/DDBJ whole genome shotgun (WGS) entry which is preliminary data.</text>
</comment>
<sequence length="301" mass="32539">MVVPAGELVAFVGPSGCGKTTTMKMINRLIEPTSGSVRIGGEDVLGMPPDRLRRRIGYVIQQIGLFPHLTIAENVALVPGLLGWPKAKVRARVEELLDLVGLDPARYSRRHPRELSGGQQQRVGVARALAADPPVMLMDEPFGATDPITRERLQNEFLRLQRELRKTIIFVTHDFDEAVKLGDRIAVFRERSRIAQYDTPARVLAEPADDYVAGFIGSDTTLKRLALVSVTELAGSGGATPAAPSGTLPEVVSTATLREALDVMIANGTRQVACADRVLSYEEICAAVAPAREDEAVPGAR</sequence>
<evidence type="ECO:0000313" key="8">
    <source>
        <dbReference type="Proteomes" id="UP000305238"/>
    </source>
</evidence>
<dbReference type="EMBL" id="VCKZ01000276">
    <property type="protein sequence ID" value="TMR32185.1"/>
    <property type="molecule type" value="Genomic_DNA"/>
</dbReference>
<dbReference type="PROSITE" id="PS00211">
    <property type="entry name" value="ABC_TRANSPORTER_1"/>
    <property type="match status" value="1"/>
</dbReference>
<dbReference type="AlphaFoldDB" id="A0A5S4GGT3"/>
<keyword evidence="8" id="KW-1185">Reference proteome</keyword>
<keyword evidence="2" id="KW-0813">Transport</keyword>
<evidence type="ECO:0000256" key="5">
    <source>
        <dbReference type="ARBA" id="ARBA00066388"/>
    </source>
</evidence>
<evidence type="ECO:0000256" key="3">
    <source>
        <dbReference type="ARBA" id="ARBA00022741"/>
    </source>
</evidence>
<evidence type="ECO:0000256" key="1">
    <source>
        <dbReference type="ARBA" id="ARBA00005417"/>
    </source>
</evidence>
<dbReference type="Pfam" id="PF00005">
    <property type="entry name" value="ABC_tran"/>
    <property type="match status" value="1"/>
</dbReference>
<evidence type="ECO:0000256" key="2">
    <source>
        <dbReference type="ARBA" id="ARBA00022448"/>
    </source>
</evidence>
<evidence type="ECO:0000259" key="6">
    <source>
        <dbReference type="PROSITE" id="PS50893"/>
    </source>
</evidence>
<evidence type="ECO:0000313" key="7">
    <source>
        <dbReference type="EMBL" id="TMR32185.1"/>
    </source>
</evidence>
<keyword evidence="4 7" id="KW-0067">ATP-binding</keyword>
<gene>
    <name evidence="7" type="ORF">ETD96_30285</name>
</gene>
<dbReference type="PANTHER" id="PTHR43117:SF4">
    <property type="entry name" value="OSMOPROTECTANT IMPORT ATP-BINDING PROTEIN OSMV"/>
    <property type="match status" value="1"/>
</dbReference>
<organism evidence="7 8">
    <name type="scientific">Actinomadura geliboluensis</name>
    <dbReference type="NCBI Taxonomy" id="882440"/>
    <lineage>
        <taxon>Bacteria</taxon>
        <taxon>Bacillati</taxon>
        <taxon>Actinomycetota</taxon>
        <taxon>Actinomycetes</taxon>
        <taxon>Streptosporangiales</taxon>
        <taxon>Thermomonosporaceae</taxon>
        <taxon>Actinomadura</taxon>
    </lineage>
</organism>
<keyword evidence="3" id="KW-0547">Nucleotide-binding</keyword>
<feature type="domain" description="ABC transporter" evidence="6">
    <location>
        <begin position="2"/>
        <end position="216"/>
    </location>
</feature>
<dbReference type="GO" id="GO:0016887">
    <property type="term" value="F:ATP hydrolysis activity"/>
    <property type="evidence" value="ECO:0007669"/>
    <property type="project" value="InterPro"/>
</dbReference>
<evidence type="ECO:0000256" key="4">
    <source>
        <dbReference type="ARBA" id="ARBA00022840"/>
    </source>
</evidence>
<dbReference type="Proteomes" id="UP000305238">
    <property type="component" value="Unassembled WGS sequence"/>
</dbReference>
<reference evidence="7 8" key="1">
    <citation type="submission" date="2019-05" db="EMBL/GenBank/DDBJ databases">
        <title>Draft genome sequence of Actinomadura geliboluensis A8036.</title>
        <authorList>
            <person name="Saricaoglu S."/>
            <person name="Isik K."/>
        </authorList>
    </citation>
    <scope>NUCLEOTIDE SEQUENCE [LARGE SCALE GENOMIC DNA]</scope>
    <source>
        <strain evidence="7 8">A8036</strain>
    </source>
</reference>
<accession>A0A5S4GGT3</accession>
<protein>
    <recommendedName>
        <fullName evidence="5">ABC-type quaternary amine transporter</fullName>
        <ecNumber evidence="5">7.6.2.9</ecNumber>
    </recommendedName>
</protein>
<dbReference type="FunFam" id="3.40.50.300:FF:000425">
    <property type="entry name" value="Probable ABC transporter, ATP-binding subunit"/>
    <property type="match status" value="1"/>
</dbReference>
<dbReference type="EC" id="7.6.2.9" evidence="5"/>
<proteinExistence type="inferred from homology"/>
<dbReference type="SMART" id="SM00382">
    <property type="entry name" value="AAA"/>
    <property type="match status" value="1"/>
</dbReference>
<dbReference type="InterPro" id="IPR003439">
    <property type="entry name" value="ABC_transporter-like_ATP-bd"/>
</dbReference>
<dbReference type="PROSITE" id="PS50893">
    <property type="entry name" value="ABC_TRANSPORTER_2"/>
    <property type="match status" value="1"/>
</dbReference>
<name>A0A5S4GGT3_9ACTN</name>